<keyword evidence="1" id="KW-0472">Membrane</keyword>
<evidence type="ECO:0000256" key="1">
    <source>
        <dbReference type="SAM" id="Phobius"/>
    </source>
</evidence>
<organism evidence="2 3">
    <name type="scientific">Marinomonas foliarum</name>
    <dbReference type="NCBI Taxonomy" id="491950"/>
    <lineage>
        <taxon>Bacteria</taxon>
        <taxon>Pseudomonadati</taxon>
        <taxon>Pseudomonadota</taxon>
        <taxon>Gammaproteobacteria</taxon>
        <taxon>Oceanospirillales</taxon>
        <taxon>Oceanospirillaceae</taxon>
        <taxon>Marinomonas</taxon>
    </lineage>
</organism>
<evidence type="ECO:0000313" key="3">
    <source>
        <dbReference type="Proteomes" id="UP000253506"/>
    </source>
</evidence>
<sequence length="44" mass="5118">MKLSSYMKSWGETQNEKKWSHIFIVGLIVAIIVLSLILTNKKRL</sequence>
<dbReference type="EMBL" id="QPJQ01000028">
    <property type="protein sequence ID" value="RCW98297.1"/>
    <property type="molecule type" value="Genomic_DNA"/>
</dbReference>
<reference evidence="2 3" key="1">
    <citation type="submission" date="2018-07" db="EMBL/GenBank/DDBJ databases">
        <title>Genomic Encyclopedia of Type Strains, Phase III (KMG-III): the genomes of soil and plant-associated and newly described type strains.</title>
        <authorList>
            <person name="Whitman W."/>
        </authorList>
    </citation>
    <scope>NUCLEOTIDE SEQUENCE [LARGE SCALE GENOMIC DNA]</scope>
    <source>
        <strain evidence="2 3">CECT 7731</strain>
    </source>
</reference>
<dbReference type="AlphaFoldDB" id="A0A368ZQQ3"/>
<gene>
    <name evidence="2" type="ORF">DFP77_12833</name>
</gene>
<feature type="transmembrane region" description="Helical" evidence="1">
    <location>
        <begin position="20"/>
        <end position="39"/>
    </location>
</feature>
<dbReference type="Proteomes" id="UP000253506">
    <property type="component" value="Unassembled WGS sequence"/>
</dbReference>
<protein>
    <submittedName>
        <fullName evidence="2">Uncharacterized protein</fullName>
    </submittedName>
</protein>
<keyword evidence="1" id="KW-1133">Transmembrane helix</keyword>
<proteinExistence type="predicted"/>
<accession>A0A368ZQQ3</accession>
<name>A0A368ZQQ3_9GAMM</name>
<keyword evidence="1" id="KW-0812">Transmembrane</keyword>
<evidence type="ECO:0000313" key="2">
    <source>
        <dbReference type="EMBL" id="RCW98297.1"/>
    </source>
</evidence>
<comment type="caution">
    <text evidence="2">The sequence shown here is derived from an EMBL/GenBank/DDBJ whole genome shotgun (WGS) entry which is preliminary data.</text>
</comment>